<dbReference type="PRINTS" id="PR00986">
    <property type="entry name" value="TRNASYNTHVAL"/>
</dbReference>
<keyword evidence="3 12" id="KW-0963">Cytoplasm</keyword>
<dbReference type="OrthoDB" id="9810365at2"/>
<dbReference type="SUPFAM" id="SSF47323">
    <property type="entry name" value="Anticodon-binding domain of a subclass of class I aminoacyl-tRNA synthetases"/>
    <property type="match status" value="1"/>
</dbReference>
<dbReference type="EC" id="6.1.1.9" evidence="12"/>
<dbReference type="InterPro" id="IPR014729">
    <property type="entry name" value="Rossmann-like_a/b/a_fold"/>
</dbReference>
<dbReference type="GO" id="GO:0002161">
    <property type="term" value="F:aminoacyl-tRNA deacylase activity"/>
    <property type="evidence" value="ECO:0007669"/>
    <property type="project" value="InterPro"/>
</dbReference>
<dbReference type="Gene3D" id="1.10.287.380">
    <property type="entry name" value="Valyl-tRNA synthetase, C-terminal domain"/>
    <property type="match status" value="1"/>
</dbReference>
<dbReference type="STRING" id="574087.Acear_0512"/>
<comment type="domain">
    <text evidence="12">The C-terminal coiled-coil domain is crucial for aminoacylation activity.</text>
</comment>
<feature type="binding site" evidence="12">
    <location>
        <position position="530"/>
    </location>
    <ligand>
        <name>ATP</name>
        <dbReference type="ChEBI" id="CHEBI:30616"/>
    </ligand>
</feature>
<reference evidence="16 17" key="1">
    <citation type="journal article" date="2010" name="Stand. Genomic Sci.">
        <title>Complete genome sequence of Acetohalobium arabaticum type strain (Z-7288).</title>
        <authorList>
            <person name="Sikorski J."/>
            <person name="Lapidus A."/>
            <person name="Chertkov O."/>
            <person name="Lucas S."/>
            <person name="Copeland A."/>
            <person name="Glavina Del Rio T."/>
            <person name="Nolan M."/>
            <person name="Tice H."/>
            <person name="Cheng J.F."/>
            <person name="Han C."/>
            <person name="Brambilla E."/>
            <person name="Pitluck S."/>
            <person name="Liolios K."/>
            <person name="Ivanova N."/>
            <person name="Mavromatis K."/>
            <person name="Mikhailova N."/>
            <person name="Pati A."/>
            <person name="Bruce D."/>
            <person name="Detter C."/>
            <person name="Tapia R."/>
            <person name="Goodwin L."/>
            <person name="Chen A."/>
            <person name="Palaniappan K."/>
            <person name="Land M."/>
            <person name="Hauser L."/>
            <person name="Chang Y.J."/>
            <person name="Jeffries C.D."/>
            <person name="Rohde M."/>
            <person name="Goker M."/>
            <person name="Spring S."/>
            <person name="Woyke T."/>
            <person name="Bristow J."/>
            <person name="Eisen J.A."/>
            <person name="Markowitz V."/>
            <person name="Hugenholtz P."/>
            <person name="Kyrpides N.C."/>
            <person name="Klenk H.P."/>
        </authorList>
    </citation>
    <scope>NUCLEOTIDE SEQUENCE [LARGE SCALE GENOMIC DNA]</scope>
    <source>
        <strain evidence="17">ATCC 49924 / DSM 5501 / Z-7288</strain>
    </source>
</reference>
<evidence type="ECO:0000256" key="10">
    <source>
        <dbReference type="ARBA" id="ARBA00047552"/>
    </source>
</evidence>
<dbReference type="SUPFAM" id="SSF46589">
    <property type="entry name" value="tRNA-binding arm"/>
    <property type="match status" value="1"/>
</dbReference>
<dbReference type="InterPro" id="IPR009080">
    <property type="entry name" value="tRNAsynth_Ia_anticodon-bd"/>
</dbReference>
<dbReference type="InterPro" id="IPR001412">
    <property type="entry name" value="aa-tRNA-synth_I_CS"/>
</dbReference>
<dbReference type="Proteomes" id="UP000001661">
    <property type="component" value="Chromosome"/>
</dbReference>
<dbReference type="FunFam" id="3.40.50.620:FF:000032">
    <property type="entry name" value="Valine--tRNA ligase"/>
    <property type="match status" value="1"/>
</dbReference>
<feature type="domain" description="Aminoacyl-tRNA synthetase class Ia" evidence="13">
    <location>
        <begin position="18"/>
        <end position="566"/>
    </location>
</feature>
<keyword evidence="9 12" id="KW-0030">Aminoacyl-tRNA synthetase</keyword>
<dbReference type="GO" id="GO:0004832">
    <property type="term" value="F:valine-tRNA ligase activity"/>
    <property type="evidence" value="ECO:0007669"/>
    <property type="project" value="UniProtKB-UniRule"/>
</dbReference>
<dbReference type="RefSeq" id="WP_013277504.1">
    <property type="nucleotide sequence ID" value="NC_014378.1"/>
</dbReference>
<comment type="function">
    <text evidence="12">Catalyzes the attachment of valine to tRNA(Val). As ValRS can inadvertently accommodate and process structurally similar amino acids such as threonine, to avoid such errors, it has a 'posttransfer' editing activity that hydrolyzes mischarged Thr-tRNA(Val) in a tRNA-dependent manner.</text>
</comment>
<evidence type="ECO:0000256" key="8">
    <source>
        <dbReference type="ARBA" id="ARBA00023054"/>
    </source>
</evidence>
<evidence type="ECO:0000256" key="1">
    <source>
        <dbReference type="ARBA" id="ARBA00004496"/>
    </source>
</evidence>
<dbReference type="InterPro" id="IPR002303">
    <property type="entry name" value="Valyl-tRNA_ligase"/>
</dbReference>
<evidence type="ECO:0000256" key="7">
    <source>
        <dbReference type="ARBA" id="ARBA00022917"/>
    </source>
</evidence>
<protein>
    <recommendedName>
        <fullName evidence="12">Valine--tRNA ligase</fullName>
        <ecNumber evidence="12">6.1.1.9</ecNumber>
    </recommendedName>
    <alternativeName>
        <fullName evidence="12">Valyl-tRNA synthetase</fullName>
        <shortName evidence="12">ValRS</shortName>
    </alternativeName>
</protein>
<dbReference type="FunFam" id="1.10.730.10:FF:000014">
    <property type="entry name" value="Valine--tRNA ligase"/>
    <property type="match status" value="1"/>
</dbReference>
<evidence type="ECO:0000259" key="14">
    <source>
        <dbReference type="Pfam" id="PF08264"/>
    </source>
</evidence>
<dbReference type="GO" id="GO:0005524">
    <property type="term" value="F:ATP binding"/>
    <property type="evidence" value="ECO:0007669"/>
    <property type="project" value="UniProtKB-UniRule"/>
</dbReference>
<comment type="catalytic activity">
    <reaction evidence="10 12">
        <text>tRNA(Val) + L-valine + ATP = L-valyl-tRNA(Val) + AMP + diphosphate</text>
        <dbReference type="Rhea" id="RHEA:10704"/>
        <dbReference type="Rhea" id="RHEA-COMP:9672"/>
        <dbReference type="Rhea" id="RHEA-COMP:9708"/>
        <dbReference type="ChEBI" id="CHEBI:30616"/>
        <dbReference type="ChEBI" id="CHEBI:33019"/>
        <dbReference type="ChEBI" id="CHEBI:57762"/>
        <dbReference type="ChEBI" id="CHEBI:78442"/>
        <dbReference type="ChEBI" id="CHEBI:78537"/>
        <dbReference type="ChEBI" id="CHEBI:456215"/>
        <dbReference type="EC" id="6.1.1.9"/>
    </reaction>
</comment>
<dbReference type="NCBIfam" id="NF004349">
    <property type="entry name" value="PRK05729.1"/>
    <property type="match status" value="1"/>
</dbReference>
<comment type="subunit">
    <text evidence="2 12">Monomer.</text>
</comment>
<evidence type="ECO:0000256" key="9">
    <source>
        <dbReference type="ARBA" id="ARBA00023146"/>
    </source>
</evidence>
<evidence type="ECO:0000259" key="13">
    <source>
        <dbReference type="Pfam" id="PF00133"/>
    </source>
</evidence>
<dbReference type="InterPro" id="IPR002300">
    <property type="entry name" value="aa-tRNA-synth_Ia"/>
</dbReference>
<dbReference type="Gene3D" id="3.40.50.620">
    <property type="entry name" value="HUPs"/>
    <property type="match status" value="2"/>
</dbReference>
<dbReference type="SUPFAM" id="SSF52374">
    <property type="entry name" value="Nucleotidylyl transferase"/>
    <property type="match status" value="1"/>
</dbReference>
<keyword evidence="7 12" id="KW-0648">Protein biosynthesis</keyword>
<name>D9QUZ9_ACEAZ</name>
<comment type="similarity">
    <text evidence="11 12">Belongs to the class-I aminoacyl-tRNA synthetase family. ValS type 1 subfamily.</text>
</comment>
<gene>
    <name evidence="12" type="primary">valS</name>
    <name evidence="16" type="ordered locus">Acear_0512</name>
</gene>
<dbReference type="eggNOG" id="COG0525">
    <property type="taxonomic scope" value="Bacteria"/>
</dbReference>
<dbReference type="GO" id="GO:0005829">
    <property type="term" value="C:cytosol"/>
    <property type="evidence" value="ECO:0007669"/>
    <property type="project" value="TreeGrafter"/>
</dbReference>
<dbReference type="PROSITE" id="PS00178">
    <property type="entry name" value="AA_TRNA_LIGASE_I"/>
    <property type="match status" value="1"/>
</dbReference>
<dbReference type="InterPro" id="IPR013155">
    <property type="entry name" value="M/V/L/I-tRNA-synth_anticd-bd"/>
</dbReference>
<proteinExistence type="inferred from homology"/>
<evidence type="ECO:0000256" key="12">
    <source>
        <dbReference type="HAMAP-Rule" id="MF_02004"/>
    </source>
</evidence>
<dbReference type="AlphaFoldDB" id="D9QUZ9"/>
<feature type="short sequence motif" description="'HIGH' region" evidence="12">
    <location>
        <begin position="47"/>
        <end position="57"/>
    </location>
</feature>
<keyword evidence="6 12" id="KW-0067">ATP-binding</keyword>
<sequence>MSKKKMATTYDPAAVEDKWYEYWMENDCFGAEVDEDKESFTIVMPPPNVTGQLHIGHALDNTLQDILIRWKRMQGYSALWIPGTDHASIATEVKVVNKLREEEGLEKDDVGREGFLKRAWDWKEEYGGRITDQLKKLGTSCDWSRERFTMDEGCSKAVKEAFIQLYEKDLIYRGDYIINWCPDCGTTLSDIEVEHEEIPGHFYHIKYDLKDSDDHLVVATTRPETMLGDTAIAVNPSDERYQDLIGKTAILPVVGRELPIIADEFVDSDFGTGLVKVTPAHDPNDFEMGQRNDLEIVKVIDDQAKMTAEAGKYEGMDRYECREQLVEDLKETGQLIEIEEHDHSVGHCYRCDTVIEPLVSKQWFVKMDPLAKPAIEAVEESETDFVPDRFTKVYRNWMENIRDWCISRQLWWGHRIPVWYCQDCEEEIVAREEPASCPECGGDDLKQDEDVLDTWFSSGLWPFSTLGWPEETEELEYYYPTSVLVTGRDIIFFWVARMIFSGLEFMEETPFSDVLVHGLVRDAQGRKMSKSLGNGIDPIEFIDEYGADTLRFTLVTGNTPGNDMRFRQEKVEASRNFVNKIWNASRFVLMNLEDFDPEEVEELDYTLADKWIISRLNETAQEVTRTLDKYQIGNAAQTLYDFIWNEFCDWYIELIKPRLYQDEDQVVKETAQYVVSSVLEQSLRLLHPFMPFVTEEIWQKLPYEGETIMTAIWPDETETETYEAAEEKMEVIMNVITAVRNIRNEMKVNPGKEIEAILEPENDKKEEILTVGRDYIMDLGKISNLKVEQDLDETPEKASTAITDNIEVILPLAGMVDLKKEIERLKDELDEVKYEIERAEGKLANEGFVNNAPEELVEEEREKVKDYKAKKEQLLERLEMLKE</sequence>
<dbReference type="KEGG" id="aar:Acear_0512"/>
<feature type="coiled-coil region" evidence="12">
    <location>
        <begin position="815"/>
        <end position="877"/>
    </location>
</feature>
<comment type="domain">
    <text evidence="12">ValRS has two distinct active sites: one for aminoacylation and one for editing. The misactivated threonine is translocated from the active site to the editing site.</text>
</comment>
<keyword evidence="17" id="KW-1185">Reference proteome</keyword>
<dbReference type="GO" id="GO:0006438">
    <property type="term" value="P:valyl-tRNA aminoacylation"/>
    <property type="evidence" value="ECO:0007669"/>
    <property type="project" value="UniProtKB-UniRule"/>
</dbReference>
<dbReference type="Pfam" id="PF10458">
    <property type="entry name" value="Val_tRNA-synt_C"/>
    <property type="match status" value="1"/>
</dbReference>
<evidence type="ECO:0000256" key="6">
    <source>
        <dbReference type="ARBA" id="ARBA00022840"/>
    </source>
</evidence>
<dbReference type="Pfam" id="PF08264">
    <property type="entry name" value="Anticodon_1"/>
    <property type="match status" value="1"/>
</dbReference>
<dbReference type="HOGENOM" id="CLU_001493_0_2_9"/>
<dbReference type="NCBIfam" id="TIGR00422">
    <property type="entry name" value="valS"/>
    <property type="match status" value="1"/>
</dbReference>
<dbReference type="InterPro" id="IPR033705">
    <property type="entry name" value="Anticodon_Ia_Val"/>
</dbReference>
<dbReference type="InterPro" id="IPR019499">
    <property type="entry name" value="Val-tRNA_synth_tRNA-bd"/>
</dbReference>
<dbReference type="SUPFAM" id="SSF50677">
    <property type="entry name" value="ValRS/IleRS/LeuRS editing domain"/>
    <property type="match status" value="1"/>
</dbReference>
<dbReference type="CDD" id="cd00817">
    <property type="entry name" value="ValRS_core"/>
    <property type="match status" value="1"/>
</dbReference>
<keyword evidence="4 12" id="KW-0436">Ligase</keyword>
<dbReference type="PANTHER" id="PTHR11946">
    <property type="entry name" value="VALYL-TRNA SYNTHETASES"/>
    <property type="match status" value="1"/>
</dbReference>
<evidence type="ECO:0000256" key="4">
    <source>
        <dbReference type="ARBA" id="ARBA00022598"/>
    </source>
</evidence>
<dbReference type="FunFam" id="3.40.50.620:FF:000098">
    <property type="entry name" value="Valine--tRNA ligase"/>
    <property type="match status" value="1"/>
</dbReference>
<dbReference type="InterPro" id="IPR037118">
    <property type="entry name" value="Val-tRNA_synth_C_sf"/>
</dbReference>
<feature type="short sequence motif" description="'KMSKS' region" evidence="12">
    <location>
        <begin position="527"/>
        <end position="531"/>
    </location>
</feature>
<dbReference type="InterPro" id="IPR010978">
    <property type="entry name" value="tRNA-bd_arm"/>
</dbReference>
<dbReference type="InterPro" id="IPR009008">
    <property type="entry name" value="Val/Leu/Ile-tRNA-synth_edit"/>
</dbReference>
<organism evidence="16 17">
    <name type="scientific">Acetohalobium arabaticum (strain ATCC 49924 / DSM 5501 / Z-7288)</name>
    <dbReference type="NCBI Taxonomy" id="574087"/>
    <lineage>
        <taxon>Bacteria</taxon>
        <taxon>Bacillati</taxon>
        <taxon>Bacillota</taxon>
        <taxon>Clostridia</taxon>
        <taxon>Halanaerobiales</taxon>
        <taxon>Halobacteroidaceae</taxon>
        <taxon>Acetohalobium</taxon>
    </lineage>
</organism>
<evidence type="ECO:0000256" key="2">
    <source>
        <dbReference type="ARBA" id="ARBA00011245"/>
    </source>
</evidence>
<dbReference type="PANTHER" id="PTHR11946:SF93">
    <property type="entry name" value="VALINE--TRNA LIGASE, CHLOROPLASTIC_MITOCHONDRIAL 2"/>
    <property type="match status" value="1"/>
</dbReference>
<feature type="domain" description="Methionyl/Valyl/Leucyl/Isoleucyl-tRNA synthetase anticodon-binding" evidence="14">
    <location>
        <begin position="609"/>
        <end position="757"/>
    </location>
</feature>
<feature type="domain" description="Valyl-tRNA synthetase tRNA-binding arm" evidence="15">
    <location>
        <begin position="817"/>
        <end position="882"/>
    </location>
</feature>
<dbReference type="FunFam" id="1.10.287.380:FF:000001">
    <property type="entry name" value="Valine--tRNA ligase"/>
    <property type="match status" value="1"/>
</dbReference>
<evidence type="ECO:0000256" key="11">
    <source>
        <dbReference type="ARBA" id="ARBA00060830"/>
    </source>
</evidence>
<keyword evidence="8 12" id="KW-0175">Coiled coil</keyword>
<dbReference type="EMBL" id="CP002105">
    <property type="protein sequence ID" value="ADL12058.1"/>
    <property type="molecule type" value="Genomic_DNA"/>
</dbReference>
<dbReference type="Gene3D" id="3.90.740.10">
    <property type="entry name" value="Valyl/Leucyl/Isoleucyl-tRNA synthetase, editing domain"/>
    <property type="match status" value="1"/>
</dbReference>
<accession>D9QUZ9</accession>
<evidence type="ECO:0000256" key="3">
    <source>
        <dbReference type="ARBA" id="ARBA00022490"/>
    </source>
</evidence>
<dbReference type="HAMAP" id="MF_02004">
    <property type="entry name" value="Val_tRNA_synth_type1"/>
    <property type="match status" value="1"/>
</dbReference>
<dbReference type="CDD" id="cd07962">
    <property type="entry name" value="Anticodon_Ia_Val"/>
    <property type="match status" value="1"/>
</dbReference>
<evidence type="ECO:0000313" key="17">
    <source>
        <dbReference type="Proteomes" id="UP000001661"/>
    </source>
</evidence>
<evidence type="ECO:0000256" key="5">
    <source>
        <dbReference type="ARBA" id="ARBA00022741"/>
    </source>
</evidence>
<comment type="subcellular location">
    <subcellularLocation>
        <location evidence="1 12">Cytoplasm</location>
    </subcellularLocation>
</comment>
<dbReference type="Pfam" id="PF00133">
    <property type="entry name" value="tRNA-synt_1"/>
    <property type="match status" value="1"/>
</dbReference>
<evidence type="ECO:0000259" key="15">
    <source>
        <dbReference type="Pfam" id="PF10458"/>
    </source>
</evidence>
<evidence type="ECO:0000313" key="16">
    <source>
        <dbReference type="EMBL" id="ADL12058.1"/>
    </source>
</evidence>
<dbReference type="Gene3D" id="1.10.730.10">
    <property type="entry name" value="Isoleucyl-tRNA Synthetase, Domain 1"/>
    <property type="match status" value="1"/>
</dbReference>
<dbReference type="FunFam" id="3.90.740.10:FF:000005">
    <property type="entry name" value="Valine--tRNA ligase, mitochondrial"/>
    <property type="match status" value="1"/>
</dbReference>
<keyword evidence="5 12" id="KW-0547">Nucleotide-binding</keyword>